<comment type="subunit">
    <text evidence="3">Homotrimer.</text>
</comment>
<dbReference type="PANTHER" id="PTHR45713:SF6">
    <property type="entry name" value="F5_8 TYPE C DOMAIN-CONTAINING PROTEIN"/>
    <property type="match status" value="1"/>
</dbReference>
<evidence type="ECO:0000256" key="3">
    <source>
        <dbReference type="ARBA" id="ARBA00011233"/>
    </source>
</evidence>
<feature type="domain" description="Fucolectin tachylectin-4 pentraxin-1" evidence="8">
    <location>
        <begin position="100"/>
        <end position="244"/>
    </location>
</feature>
<dbReference type="GO" id="GO:0001868">
    <property type="term" value="P:regulation of complement activation, lectin pathway"/>
    <property type="evidence" value="ECO:0007669"/>
    <property type="project" value="UniProtKB-ARBA"/>
</dbReference>
<dbReference type="PANTHER" id="PTHR45713">
    <property type="entry name" value="FTP DOMAIN-CONTAINING PROTEIN"/>
    <property type="match status" value="1"/>
</dbReference>
<dbReference type="GO" id="GO:0042806">
    <property type="term" value="F:fucose binding"/>
    <property type="evidence" value="ECO:0007669"/>
    <property type="project" value="UniProtKB-ARBA"/>
</dbReference>
<name>A0AAD7T714_9TELE</name>
<evidence type="ECO:0000256" key="7">
    <source>
        <dbReference type="ARBA" id="ARBA00023157"/>
    </source>
</evidence>
<keyword evidence="10" id="KW-1185">Reference proteome</keyword>
<evidence type="ECO:0000256" key="5">
    <source>
        <dbReference type="ARBA" id="ARBA00022734"/>
    </source>
</evidence>
<keyword evidence="7" id="KW-1015">Disulfide bond</keyword>
<keyword evidence="6" id="KW-0106">Calcium</keyword>
<evidence type="ECO:0000256" key="6">
    <source>
        <dbReference type="ARBA" id="ARBA00022837"/>
    </source>
</evidence>
<evidence type="ECO:0000256" key="2">
    <source>
        <dbReference type="ARBA" id="ARBA00010147"/>
    </source>
</evidence>
<gene>
    <name evidence="9" type="ORF">AAFF_G00402010</name>
</gene>
<dbReference type="InterPro" id="IPR006585">
    <property type="entry name" value="FTP1"/>
</dbReference>
<dbReference type="GO" id="GO:0010185">
    <property type="term" value="P:regulation of cellular defense response"/>
    <property type="evidence" value="ECO:0007669"/>
    <property type="project" value="UniProtKB-ARBA"/>
</dbReference>
<dbReference type="GO" id="GO:0046872">
    <property type="term" value="F:metal ion binding"/>
    <property type="evidence" value="ECO:0007669"/>
    <property type="project" value="UniProtKB-KW"/>
</dbReference>
<dbReference type="InterPro" id="IPR008979">
    <property type="entry name" value="Galactose-bd-like_sf"/>
</dbReference>
<sequence length="287" mass="31113">MENNGNNNPVCAVVSTIQGGESVTFQCHEMEGRYVNIIRPGCFKYLTLCEVEVNATQTDDAISAHIPDLFSWIDEFIKLMDLVTNDGDISKPSQCSYTAPGNAASGGKATQSSTDYGGVAERAIDSNRNPVHEIGSCSHTKVETDPWWSVDLHRKHRVTSVTITNREDCCSERLDGAEIRIGNSKENNGNNNPVCAVVSTIPAGQSVTFQCHEMEGRYINVILPGCYNVLTLCEVEVNARTFYEHKVMDPVTNDGDRFRASQCSVTVPDNAASGGEATQSSTGYGGS</sequence>
<evidence type="ECO:0000259" key="8">
    <source>
        <dbReference type="SMART" id="SM00607"/>
    </source>
</evidence>
<dbReference type="SUPFAM" id="SSF49785">
    <property type="entry name" value="Galactose-binding domain-like"/>
    <property type="match status" value="2"/>
</dbReference>
<keyword evidence="5" id="KW-0430">Lectin</keyword>
<evidence type="ECO:0000256" key="1">
    <source>
        <dbReference type="ARBA" id="ARBA00002219"/>
    </source>
</evidence>
<keyword evidence="4" id="KW-0479">Metal-binding</keyword>
<evidence type="ECO:0000313" key="9">
    <source>
        <dbReference type="EMBL" id="KAJ8415644.1"/>
    </source>
</evidence>
<reference evidence="9" key="1">
    <citation type="journal article" date="2023" name="Science">
        <title>Genome structures resolve the early diversification of teleost fishes.</title>
        <authorList>
            <person name="Parey E."/>
            <person name="Louis A."/>
            <person name="Montfort J."/>
            <person name="Bouchez O."/>
            <person name="Roques C."/>
            <person name="Iampietro C."/>
            <person name="Lluch J."/>
            <person name="Castinel A."/>
            <person name="Donnadieu C."/>
            <person name="Desvignes T."/>
            <person name="Floi Bucao C."/>
            <person name="Jouanno E."/>
            <person name="Wen M."/>
            <person name="Mejri S."/>
            <person name="Dirks R."/>
            <person name="Jansen H."/>
            <person name="Henkel C."/>
            <person name="Chen W.J."/>
            <person name="Zahm M."/>
            <person name="Cabau C."/>
            <person name="Klopp C."/>
            <person name="Thompson A.W."/>
            <person name="Robinson-Rechavi M."/>
            <person name="Braasch I."/>
            <person name="Lecointre G."/>
            <person name="Bobe J."/>
            <person name="Postlethwait J.H."/>
            <person name="Berthelot C."/>
            <person name="Roest Crollius H."/>
            <person name="Guiguen Y."/>
        </authorList>
    </citation>
    <scope>NUCLEOTIDE SEQUENCE</scope>
    <source>
        <strain evidence="9">NC1722</strain>
    </source>
</reference>
<dbReference type="InterPro" id="IPR051941">
    <property type="entry name" value="BG_Antigen-Binding_Lectin"/>
</dbReference>
<comment type="similarity">
    <text evidence="2">Belongs to the fucolectin family.</text>
</comment>
<dbReference type="EMBL" id="JAINUG010000008">
    <property type="protein sequence ID" value="KAJ8415644.1"/>
    <property type="molecule type" value="Genomic_DNA"/>
</dbReference>
<proteinExistence type="inferred from homology"/>
<organism evidence="9 10">
    <name type="scientific">Aldrovandia affinis</name>
    <dbReference type="NCBI Taxonomy" id="143900"/>
    <lineage>
        <taxon>Eukaryota</taxon>
        <taxon>Metazoa</taxon>
        <taxon>Chordata</taxon>
        <taxon>Craniata</taxon>
        <taxon>Vertebrata</taxon>
        <taxon>Euteleostomi</taxon>
        <taxon>Actinopterygii</taxon>
        <taxon>Neopterygii</taxon>
        <taxon>Teleostei</taxon>
        <taxon>Notacanthiformes</taxon>
        <taxon>Halosauridae</taxon>
        <taxon>Aldrovandia</taxon>
    </lineage>
</organism>
<comment type="caution">
    <text evidence="9">The sequence shown here is derived from an EMBL/GenBank/DDBJ whole genome shotgun (WGS) entry which is preliminary data.</text>
</comment>
<dbReference type="AlphaFoldDB" id="A0AAD7T714"/>
<feature type="non-terminal residue" evidence="9">
    <location>
        <position position="1"/>
    </location>
</feature>
<protein>
    <recommendedName>
        <fullName evidence="8">Fucolectin tachylectin-4 pentraxin-1 domain-containing protein</fullName>
    </recommendedName>
</protein>
<dbReference type="SMART" id="SM00607">
    <property type="entry name" value="FTP"/>
    <property type="match status" value="1"/>
</dbReference>
<dbReference type="Pfam" id="PF22633">
    <property type="entry name" value="F5_F8_type_C_2"/>
    <property type="match status" value="1"/>
</dbReference>
<comment type="function">
    <text evidence="1">Acts as a defensive agent. Recognizes blood group fucosylated oligosaccharides including A, B, H and Lewis B-type antigens. Does not recognize Lewis A antigen and has low affinity for monovalent haptens.</text>
</comment>
<accession>A0AAD7T714</accession>
<evidence type="ECO:0000256" key="4">
    <source>
        <dbReference type="ARBA" id="ARBA00022723"/>
    </source>
</evidence>
<evidence type="ECO:0000313" key="10">
    <source>
        <dbReference type="Proteomes" id="UP001221898"/>
    </source>
</evidence>
<dbReference type="Proteomes" id="UP001221898">
    <property type="component" value="Unassembled WGS sequence"/>
</dbReference>
<dbReference type="Gene3D" id="2.60.120.260">
    <property type="entry name" value="Galactose-binding domain-like"/>
    <property type="match status" value="2"/>
</dbReference>